<organism evidence="1 2">
    <name type="scientific">Candidatus Avoscillospira stercorigallinarum</name>
    <dbReference type="NCBI Taxonomy" id="2840708"/>
    <lineage>
        <taxon>Bacteria</taxon>
        <taxon>Bacillati</taxon>
        <taxon>Bacillota</taxon>
        <taxon>Clostridia</taxon>
        <taxon>Eubacteriales</taxon>
        <taxon>Oscillospiraceae</taxon>
        <taxon>Oscillospiraceae incertae sedis</taxon>
        <taxon>Candidatus Avoscillospira</taxon>
    </lineage>
</organism>
<gene>
    <name evidence="1" type="ORF">IAA67_06505</name>
</gene>
<proteinExistence type="predicted"/>
<evidence type="ECO:0000313" key="1">
    <source>
        <dbReference type="EMBL" id="HIQ69961.1"/>
    </source>
</evidence>
<dbReference type="InterPro" id="IPR017695">
    <property type="entry name" value="Se-dep_Mo_hydrolase_YqeB"/>
</dbReference>
<dbReference type="AlphaFoldDB" id="A0A9D0Z7E3"/>
<protein>
    <submittedName>
        <fullName evidence="1">EF2563 family selenium-dependent molybdenum hydroxylase system protein</fullName>
    </submittedName>
</protein>
<dbReference type="Proteomes" id="UP000886874">
    <property type="component" value="Unassembled WGS sequence"/>
</dbReference>
<comment type="caution">
    <text evidence="1">The sequence shown here is derived from an EMBL/GenBank/DDBJ whole genome shotgun (WGS) entry which is preliminary data.</text>
</comment>
<evidence type="ECO:0000313" key="2">
    <source>
        <dbReference type="Proteomes" id="UP000886874"/>
    </source>
</evidence>
<accession>A0A9D0Z7E3</accession>
<reference evidence="1" key="2">
    <citation type="journal article" date="2021" name="PeerJ">
        <title>Extensive microbial diversity within the chicken gut microbiome revealed by metagenomics and culture.</title>
        <authorList>
            <person name="Gilroy R."/>
            <person name="Ravi A."/>
            <person name="Getino M."/>
            <person name="Pursley I."/>
            <person name="Horton D.L."/>
            <person name="Alikhan N.F."/>
            <person name="Baker D."/>
            <person name="Gharbi K."/>
            <person name="Hall N."/>
            <person name="Watson M."/>
            <person name="Adriaenssens E.M."/>
            <person name="Foster-Nyarko E."/>
            <person name="Jarju S."/>
            <person name="Secka A."/>
            <person name="Antonio M."/>
            <person name="Oren A."/>
            <person name="Chaudhuri R.R."/>
            <person name="La Ragione R."/>
            <person name="Hildebrand F."/>
            <person name="Pallen M.J."/>
        </authorList>
    </citation>
    <scope>NUCLEOTIDE SEQUENCE</scope>
    <source>
        <strain evidence="1">ChiSjej2B20-13462</strain>
    </source>
</reference>
<dbReference type="EMBL" id="DVFN01000094">
    <property type="protein sequence ID" value="HIQ69961.1"/>
    <property type="molecule type" value="Genomic_DNA"/>
</dbReference>
<reference evidence="1" key="1">
    <citation type="submission" date="2020-10" db="EMBL/GenBank/DDBJ databases">
        <authorList>
            <person name="Gilroy R."/>
        </authorList>
    </citation>
    <scope>NUCLEOTIDE SEQUENCE</scope>
    <source>
        <strain evidence="1">ChiSjej2B20-13462</strain>
    </source>
</reference>
<sequence>MLVLIRGAGDLASGVALRLYHAGFDVVMTDLARPTAIRRTVAFSQAIALGETTVEGVTARLATAETVPAVLAAREIPVLIDPEAACRAVLNPRVLVDAILAKRNLGTSITDAPVVIVLGPGFTAGRDCHAVVETMRGHTLGRVIWDGPALPNTNVPGLIGGFAGERVLRAPADGIFRPVLDIGALVEAGDVAGYVGDAPMVCTIGGVLRGILPPDTPVRKGMKSGDVDPRAQVSHCYTVSDKALAIGGGVLEAILQKTNLLRN</sequence>
<dbReference type="NCBIfam" id="TIGR03309">
    <property type="entry name" value="matur_yqeB"/>
    <property type="match status" value="1"/>
</dbReference>
<name>A0A9D0Z7E3_9FIRM</name>